<keyword evidence="2" id="KW-1185">Reference proteome</keyword>
<reference evidence="2" key="1">
    <citation type="journal article" date="2013" name="Science">
        <title>The Amborella genome and the evolution of flowering plants.</title>
        <authorList>
            <consortium name="Amborella Genome Project"/>
        </authorList>
    </citation>
    <scope>NUCLEOTIDE SEQUENCE [LARGE SCALE GENOMIC DNA]</scope>
</reference>
<accession>W1PA00</accession>
<name>W1PA00_AMBTC</name>
<dbReference type="HOGENOM" id="CLU_2253751_0_0_1"/>
<organism evidence="1 2">
    <name type="scientific">Amborella trichopoda</name>
    <dbReference type="NCBI Taxonomy" id="13333"/>
    <lineage>
        <taxon>Eukaryota</taxon>
        <taxon>Viridiplantae</taxon>
        <taxon>Streptophyta</taxon>
        <taxon>Embryophyta</taxon>
        <taxon>Tracheophyta</taxon>
        <taxon>Spermatophyta</taxon>
        <taxon>Magnoliopsida</taxon>
        <taxon>Amborellales</taxon>
        <taxon>Amborellaceae</taxon>
        <taxon>Amborella</taxon>
    </lineage>
</organism>
<proteinExistence type="predicted"/>
<gene>
    <name evidence="1" type="ORF">AMTR_s00081p00136930</name>
</gene>
<evidence type="ECO:0000313" key="1">
    <source>
        <dbReference type="EMBL" id="ERN04524.1"/>
    </source>
</evidence>
<sequence>MQGNRAARRADECEAVWRILDFRNRHSRRSWIVSSSCFRSSQNCFKRGQGRGNRVHMCSSSIRVNNTRSAACSSAVDWVMESKDDKIKDIGALNEAPISPNISR</sequence>
<dbReference type="Proteomes" id="UP000017836">
    <property type="component" value="Unassembled WGS sequence"/>
</dbReference>
<dbReference type="Gramene" id="ERN04524">
    <property type="protein sequence ID" value="ERN04524"/>
    <property type="gene ID" value="AMTR_s00081p00136930"/>
</dbReference>
<dbReference type="AlphaFoldDB" id="W1PA00"/>
<protein>
    <submittedName>
        <fullName evidence="1">Uncharacterized protein</fullName>
    </submittedName>
</protein>
<dbReference type="EMBL" id="KI394223">
    <property type="protein sequence ID" value="ERN04524.1"/>
    <property type="molecule type" value="Genomic_DNA"/>
</dbReference>
<evidence type="ECO:0000313" key="2">
    <source>
        <dbReference type="Proteomes" id="UP000017836"/>
    </source>
</evidence>